<proteinExistence type="predicted"/>
<comment type="caution">
    <text evidence="1">The sequence shown here is derived from an EMBL/GenBank/DDBJ whole genome shotgun (WGS) entry which is preliminary data.</text>
</comment>
<dbReference type="EMBL" id="JAHBAJ020000007">
    <property type="protein sequence ID" value="MCG3566712.1"/>
    <property type="molecule type" value="Genomic_DNA"/>
</dbReference>
<dbReference type="Proteomes" id="UP001196848">
    <property type="component" value="Unassembled WGS sequence"/>
</dbReference>
<keyword evidence="2" id="KW-1185">Reference proteome</keyword>
<name>A0ABS9M352_9MOLU</name>
<feature type="non-terminal residue" evidence="1">
    <location>
        <position position="1"/>
    </location>
</feature>
<dbReference type="InterPro" id="IPR002736">
    <property type="entry name" value="CitG"/>
</dbReference>
<dbReference type="RefSeq" id="WP_213680372.1">
    <property type="nucleotide sequence ID" value="NZ_JAHBAJ020000007.1"/>
</dbReference>
<reference evidence="1" key="1">
    <citation type="submission" date="2022-02" db="EMBL/GenBank/DDBJ databases">
        <title>Draft genome sequence of Candidatus Phytoplasma australasia strain SS02 associated with sesame phyllody disease.</title>
        <authorList>
            <person name="Ranebennur H."/>
            <person name="Kirdat K."/>
            <person name="Tiwarekar B."/>
            <person name="Rawat K."/>
            <person name="Chelam C."/>
            <person name="Solanke A."/>
            <person name="Yadav R."/>
            <person name="Singh K."/>
            <person name="Yadav A."/>
            <person name="Rao G.P."/>
        </authorList>
    </citation>
    <scope>NUCLEOTIDE SEQUENCE [LARGE SCALE GENOMIC DNA]</scope>
    <source>
        <strain evidence="1">SS02</strain>
    </source>
</reference>
<gene>
    <name evidence="1" type="ORF">KHD59_001195</name>
</gene>
<dbReference type="Gene3D" id="1.10.4200.10">
    <property type="entry name" value="Triphosphoribosyl-dephospho-CoA protein"/>
    <property type="match status" value="1"/>
</dbReference>
<dbReference type="Pfam" id="PF01874">
    <property type="entry name" value="CitG"/>
    <property type="match status" value="1"/>
</dbReference>
<accession>A0ABS9M352</accession>
<protein>
    <submittedName>
        <fullName evidence="1">Triphosphoribosyl-dephospho-CoA synthase</fullName>
    </submittedName>
</protein>
<sequence>LINKIGFSFFKKIQKKALSWLNILENMGFITFQKAILSKNNYYVNNKISPGGCADLSVVTYFLFCVNRLNNIY</sequence>
<evidence type="ECO:0000313" key="2">
    <source>
        <dbReference type="Proteomes" id="UP001196848"/>
    </source>
</evidence>
<evidence type="ECO:0000313" key="1">
    <source>
        <dbReference type="EMBL" id="MCG3566712.1"/>
    </source>
</evidence>
<organism evidence="1 2">
    <name type="scientific">Sesame phyllody phytoplasma</name>
    <dbReference type="NCBI Taxonomy" id="420408"/>
    <lineage>
        <taxon>Bacteria</taxon>
        <taxon>Bacillati</taxon>
        <taxon>Mycoplasmatota</taxon>
        <taxon>Mollicutes</taxon>
        <taxon>Acholeplasmatales</taxon>
        <taxon>Acholeplasmataceae</taxon>
        <taxon>Candidatus Phytoplasma</taxon>
        <taxon>16SrII (Peanut WB group)</taxon>
    </lineage>
</organism>